<protein>
    <submittedName>
        <fullName evidence="2">Uncharacterized protein</fullName>
    </submittedName>
</protein>
<evidence type="ECO:0000256" key="1">
    <source>
        <dbReference type="SAM" id="MobiDB-lite"/>
    </source>
</evidence>
<reference evidence="2" key="1">
    <citation type="submission" date="2022-11" db="EMBL/GenBank/DDBJ databases">
        <authorList>
            <person name="Mo P."/>
        </authorList>
    </citation>
    <scope>NUCLEOTIDE SEQUENCE</scope>
    <source>
        <strain evidence="2">HUAS 11-8</strain>
    </source>
</reference>
<dbReference type="RefSeq" id="WP_268759366.1">
    <property type="nucleotide sequence ID" value="NZ_CP113836.1"/>
</dbReference>
<accession>A0ABY7BCX9</accession>
<dbReference type="EMBL" id="CP113836">
    <property type="protein sequence ID" value="WAL69279.1"/>
    <property type="molecule type" value="Genomic_DNA"/>
</dbReference>
<gene>
    <name evidence="2" type="ORF">ORV05_16400</name>
</gene>
<feature type="region of interest" description="Disordered" evidence="1">
    <location>
        <begin position="44"/>
        <end position="63"/>
    </location>
</feature>
<name>A0ABY7BCX9_9PSEU</name>
<proteinExistence type="predicted"/>
<evidence type="ECO:0000313" key="2">
    <source>
        <dbReference type="EMBL" id="WAL69279.1"/>
    </source>
</evidence>
<organism evidence="2 3">
    <name type="scientific">Amycolatopsis cynarae</name>
    <dbReference type="NCBI Taxonomy" id="2995223"/>
    <lineage>
        <taxon>Bacteria</taxon>
        <taxon>Bacillati</taxon>
        <taxon>Actinomycetota</taxon>
        <taxon>Actinomycetes</taxon>
        <taxon>Pseudonocardiales</taxon>
        <taxon>Pseudonocardiaceae</taxon>
        <taxon>Amycolatopsis</taxon>
    </lineage>
</organism>
<sequence>MASATERRPCCEEFPARAAGAGFTLDEAQTAAAARLAALAADLAGRSPQGDAGTVPVGTGGPG</sequence>
<evidence type="ECO:0000313" key="3">
    <source>
        <dbReference type="Proteomes" id="UP001163203"/>
    </source>
</evidence>
<dbReference type="Proteomes" id="UP001163203">
    <property type="component" value="Chromosome"/>
</dbReference>
<keyword evidence="3" id="KW-1185">Reference proteome</keyword>